<accession>Q9R4T3</accession>
<keyword id="KW-0903">Direct protein sequencing</keyword>
<name>Q9R4T3_MYCTX</name>
<reference key="1">
    <citation type="journal article" date="1994" name="J. Appl. Bacteriol.">
        <title>Isolation of a 43 kDa protein from Mycobacterium tuberculosis H37Rv and its identification as a pyridine nucleotide transhydrogenase.</title>
        <authorList>
            <person name="Deshpande R.G."/>
            <person name="Khan M.B."/>
            <person name="Bhat D.A."/>
            <person name="Navalkar R.G."/>
        </authorList>
    </citation>
    <scope>PROTEIN SEQUENCE</scope>
</reference>
<evidence type="ECO:0000256" key="1">
    <source>
        <dbReference type="SAM" id="MobiDB-lite"/>
    </source>
</evidence>
<protein>
    <submittedName>
        <fullName>Pyridine nucleotide transhydrogenase</fullName>
    </submittedName>
</protein>
<organism>
    <name type="scientific">Mycobacterium tuberculosis</name>
    <dbReference type="NCBI Taxonomy" id="1773"/>
    <lineage>
        <taxon>Bacteria</taxon>
        <taxon>Bacillati</taxon>
        <taxon>Actinomycetota</taxon>
        <taxon>Actinomycetes</taxon>
        <taxon>Mycobacteriales</taxon>
        <taxon>Mycobacteriaceae</taxon>
        <taxon>Mycobacterium</taxon>
        <taxon>Mycobacterium tuberculosis complex</taxon>
    </lineage>
</organism>
<dbReference type="Gene3D" id="3.40.50.720">
    <property type="entry name" value="NAD(P)-binding Rossmann-like Domain"/>
    <property type="match status" value="1"/>
</dbReference>
<dbReference type="AlphaFoldDB" id="Q9R4T3"/>
<dbReference type="SUPFAM" id="SSF52283">
    <property type="entry name" value="Formate/glycerate dehydrogenase catalytic domain-like"/>
    <property type="match status" value="1"/>
</dbReference>
<proteinExistence type="evidence at protein level"/>
<feature type="region of interest" description="Disordered" evidence="1">
    <location>
        <begin position="1"/>
        <end position="21"/>
    </location>
</feature>
<sequence length="21" mass="2358">MRVGIPNETKNNEFRVAITPA</sequence>